<dbReference type="CDD" id="cd05918">
    <property type="entry name" value="A_NRPS_SidN3_like"/>
    <property type="match status" value="2"/>
</dbReference>
<feature type="region of interest" description="Disordered" evidence="6">
    <location>
        <begin position="4334"/>
        <end position="4353"/>
    </location>
</feature>
<feature type="compositionally biased region" description="Low complexity" evidence="6">
    <location>
        <begin position="4338"/>
        <end position="4348"/>
    </location>
</feature>
<dbReference type="PROSITE" id="PS00012">
    <property type="entry name" value="PHOSPHOPANTETHEINE"/>
    <property type="match status" value="5"/>
</dbReference>
<gene>
    <name evidence="8" type="ORF">N656DRAFT_801510</name>
</gene>
<name>A0AAN6T8M0_9PEZI</name>
<dbReference type="PROSITE" id="PS50075">
    <property type="entry name" value="CARRIER"/>
    <property type="match status" value="6"/>
</dbReference>
<comment type="caution">
    <text evidence="8">The sequence shown here is derived from an EMBL/GenBank/DDBJ whole genome shotgun (WGS) entry which is preliminary data.</text>
</comment>
<evidence type="ECO:0000256" key="6">
    <source>
        <dbReference type="SAM" id="MobiDB-lite"/>
    </source>
</evidence>
<protein>
    <submittedName>
        <fullName evidence="8">Non-ribosomal peptide synthetase</fullName>
    </submittedName>
</protein>
<dbReference type="InterPro" id="IPR001242">
    <property type="entry name" value="Condensation_dom"/>
</dbReference>
<feature type="domain" description="Carrier" evidence="7">
    <location>
        <begin position="537"/>
        <end position="610"/>
    </location>
</feature>
<dbReference type="InterPro" id="IPR020845">
    <property type="entry name" value="AMP-binding_CS"/>
</dbReference>
<dbReference type="InterPro" id="IPR010071">
    <property type="entry name" value="AA_adenyl_dom"/>
</dbReference>
<dbReference type="Proteomes" id="UP001302812">
    <property type="component" value="Unassembled WGS sequence"/>
</dbReference>
<dbReference type="SUPFAM" id="SSF52777">
    <property type="entry name" value="CoA-dependent acyltransferases"/>
    <property type="match status" value="12"/>
</dbReference>
<dbReference type="FunFam" id="3.30.300.30:FF:000015">
    <property type="entry name" value="Nonribosomal peptide synthase SidD"/>
    <property type="match status" value="1"/>
</dbReference>
<keyword evidence="9" id="KW-1185">Reference proteome</keyword>
<reference evidence="8" key="2">
    <citation type="submission" date="2023-05" db="EMBL/GenBank/DDBJ databases">
        <authorList>
            <consortium name="Lawrence Berkeley National Laboratory"/>
            <person name="Steindorff A."/>
            <person name="Hensen N."/>
            <person name="Bonometti L."/>
            <person name="Westerberg I."/>
            <person name="Brannstrom I.O."/>
            <person name="Guillou S."/>
            <person name="Cros-Aarteil S."/>
            <person name="Calhoun S."/>
            <person name="Haridas S."/>
            <person name="Kuo A."/>
            <person name="Mondo S."/>
            <person name="Pangilinan J."/>
            <person name="Riley R."/>
            <person name="Labutti K."/>
            <person name="Andreopoulos B."/>
            <person name="Lipzen A."/>
            <person name="Chen C."/>
            <person name="Yanf M."/>
            <person name="Daum C."/>
            <person name="Ng V."/>
            <person name="Clum A."/>
            <person name="Ohm R."/>
            <person name="Martin F."/>
            <person name="Silar P."/>
            <person name="Natvig D."/>
            <person name="Lalanne C."/>
            <person name="Gautier V."/>
            <person name="Ament-Velasquez S.L."/>
            <person name="Kruys A."/>
            <person name="Hutchinson M.I."/>
            <person name="Powell A.J."/>
            <person name="Barry K."/>
            <person name="Miller A.N."/>
            <person name="Grigoriev I.V."/>
            <person name="Debuchy R."/>
            <person name="Gladieux P."/>
            <person name="Thoren M.H."/>
            <person name="Johannesson H."/>
        </authorList>
    </citation>
    <scope>NUCLEOTIDE SEQUENCE</scope>
    <source>
        <strain evidence="8">CBS 508.74</strain>
    </source>
</reference>
<dbReference type="InterPro" id="IPR020806">
    <property type="entry name" value="PKS_PP-bd"/>
</dbReference>
<sequence length="4912" mass="539959">MGSLNEASKDVLSVANHPPIRIPGPNLLHLLVERSSQDGNPAIDFLTQDGDRISLSYPEFHHAADTLAARISALAGATADEARPFVVPVLLPQSPELYIALLAILKAGGAFCPINLDVPLERAKFISEDVSATVAITTSSLASRLPRDGLSLLIVDEEPSINNSPVHARHRQARPQDLAYVMYTSGSTGTPKGVGVSHDAATQSLLAHDRHIPRFSRFLQFAAPTFDVSVFEIFFPLFRGKTVVSCHRPRMLNDLPAVINDMEVDACELTPTVAGSLLRRRENVPGLRLLLTIGEMLTTPVVDKFGGNSERPSMLWGMYGPTEAAIHCTLQPSFSCDSTVHTIGSPLDTVSAFILSVPDDGDAGQTFTILPRGQIGELAVGGHQLAEGYLNRPEQTAAAFIDTAYGRLYRTGDKAVMRPDGTLECLGRIADGQVKLRGQRIELGEVEQAALRTSGCHGAVAAVTDATLVLFCAVDAPGDPTSKIRVSCKKWLPGFMLPGDIVVVESFPRLASGKIDRKRLVTDYKESRNTEMSRDVHQGDAVEKQLCDLVGEVLGSQIQPDQDLSRAGLDSLSAIRVASTLRQASFDIGAIEVLEARTITALRARLSQATGLSPRDSWIDADSRDLDLATIAKSNPALSSRMALIEAIIPCTALQTSMLAETVADARAYCNWVELRFSPTVLVSSIRSWFLQLAQMNEILRTGFVHRNGRFLQVIFRDANELTILISECPDKDFQITTEDEFLSPCRVTISPGAEQDETTVILYLHHAIYDGWSLDLLLSDLALLTQGSELHLRPQFREVSPYYESKAFRDSCDAAREFWTEKLLGFQPAPFPTLHQKTPSTSEVLSSSISLNISPRDVKSAMQRISCSPQALFQAVVAWLWSAIVGNPDVVVGSVTSGRTIPVSRVEEILGPCIASLPIRTSFTHVRTIKDLLVSIHAGNREALLHGTLPLWEIKRAAGISSGQTLYDVLFIYQEALQNGQATDVFREVAHQDYLETRLLVEVEPRESDFNCRFTYHSNSIPSPQIDVLKESVRALLFHILDNLDSDIASMLSPLPSHLLSIANPNPTSCSGMPDLAHAVERIAAKYPEKDALCFADCISEGMIKTTTISFAELNSAANRIAWHLRDQGLDGGRVVAIIMEKSIDLYAGILAIQKAGCAYLPLLPSTPFARIEVILQQAKVEFCLTDTDTHELLEWLQCKLVDVQKLPTQLGPMRNLECTPDPHRLAYIIYTSGSTGTPKGVCVTQLNIMSNLDVLSNIYPVSDNSRLLQSCSQAFDVSVFEIFFAWTQGICLCSATNDTLFENLERSIRKLEVTHLSMTPTVASLIDPANVPLVEFLVTAGEAMTEPVARKWGKKLYQGYGPSETTNICSVKQMGSDDVIQHLGLAFKNTSTFVLAQGSMDPVPLGCLGELCFGGAQVAQGYLDMPDLTAVKFINHPEFGRLYRSGDLGRMHPDGSLFIVGRTDDQVKIRGQRVELQEITETLRRSAFGADVTTLFLRGEETGSQDKIVSFWVPMQHHAVDFEVLDVDDELAESIQSLYRALAGQLPAYMVPSAIIPITSLPTTASGKLDRSRLKVASRGLVKDYVALVSHRADLDTDDGDWSDAEVRVAEAVSGALNVRRGDIKRWTPLTTLGLDSISVIQVSRHLQESLGKRFPISLILQNASVARLAQALPADDVRDPRLEEADLVPKSLAEKAAEKLDRPGLLIDEILPCTPLQEAMLAMSTSKGQYFNHMLFRVTGDLGRLKASWDAMCSRHGILRTCFVPMDDAQYPILQVVLSRWRPPWHSFDASLSTVENCISRHAKGVSSPLETMEPAVSFATIARGDCVYLSFVCHHALYDGVAIERLLYEIEQHFAGASLPPPLEYGRFLREALVLPASTDKFWLGHLARYEPKLTSDLRSGNPSVGSPVGAYDLDVSLSQIRTKVREFGVSLLALTQSAWAIALGCLFRTGDVCFGNVVNGRSLPLEGIEELVAPCFNTVPVRFNISSCQRNVDLMKAFQSINVEVMQYQFTPLKRIQSLVSKHGARRLFDTLLLLQQPSRSLDQSLWTLERDDGEMDVPLVCELIPIDSIDRLVVKMHTAKSSQLPDDIVRLAFDLLSCAMRRCLEFPASRLLLEDVPEGLAERLAHIEVRPPQSSLTTHLSRHPEEEWTEVESSIRVVLAKLSSSSAERIRRHTTIYHLGLDSISAVRIAAMLRNLGYHVAASDVIDNPTCQSLGQLIAARAPGLEDESAFNLAGFQSQVLPQVIAQGVPADDIEVILPCTPFQSAMMAQFVKSGGIDYFNYMCFELDNDVDTSNLIRAWESLSLTQPILRTAVIPIEHDEIAFAMIQHRLPELTAVELTDEIDPELWRLRVARSAVSEPWKGLWKVAIVGSKMHLTIHHALYDAHSLQLLLKDLAKALAENMTSPPSRTEDVVVDILGQVSAKMESSAQFWKQQAQDFVINSFPVMTPLRQATRDVLSEVFTSSLPLTTLEEAAARAGYPLQVILQAAWTRVLSGYLGESKMIFGVVLSGRSTETTRNAVFPCVTTLPVISSNSDSNCTLLTQMLKYNTELFGQQHQSLTHIQKWLGCPDVRLFDTLLVYQKLDIAPAERSPWRIIEEKANIEYPVSIEIEPTQGDRLRYQITFFSDVLPKQQATILLKQFDAAIHHLALEPNGREPNLFALRPDLFSILPPEMREIPTTVKSLHHFVELQALSTPNATALHFVERFDNGVPVGRTWTYAELDANGNRVAQMLHPHVNRGDIVAVYFDKCPAAYFSILGILKSGCAFVALDPAAPRSRNELIIMDSGVSVLLTALDGKGQLWKPLTSAVSVLTIDEDSLLAVPADPQISNRDVQPDDVCYCLYTSGTTGTPKGCLITHDNAVQCMLAFQRIFQGHWQEDSKWLQFASLHFDVSVLEQYWSWSVGITLVAAPRDLILEDLAAAISRLGITHIDLTPSLARLLHPDDVPSLCKGVFITGGESLKQEILDVWGSKAVIYNFYGPTEATIGVTVYPRVPTSGRASNIGRQFVNVGSYVLKRGTEQPVLRGGVGELCVSGRLVGKGYLKREGLTAEKFPTLQHFGDRVYRTGDLVRVLHDGCFDFLGRADDQVKLRGQRLEIGEINHTIRKGVETVTDVATLVVRDEVNAKDLLVSFIVGANTARTLAGPLRIIESPDALDLCRRARDACRSKLPAYMVPTYVLQMSCIPLSANNKTDIKTLGTFVSWLSPEKLVSLSCSTEQARRTLSLTEGKIAKALAEMQSLDMSLILPNSSIFELGIDSISVLRFCRALRKEGLVQATPSLVLRHPLLCDLAGALEVPKRSSNSESIAAARQLVQACAHKHRSHVCGELGVTPDQIEYIAPCSPLQQGMISRAEIDGAYFNTFRFQLAREVSPQLLRQAWQKTVDALPILRTKFVRTIDGFVQVALKELVMQWRERQIQVCGESTVEDAIVESRESWIAKNQGSLVQPLEAVLVYVGCTGQRLLLLHIFHGLYDANSLLLVLDRVAREYQSLAGGYLGKTPASGPPFFDALLHGPLQDFSSSRSFWVKHFDGVTFSTAITTSVSTSTISAHQDVSLRRLEPLRKGLGVTHQAIIQAAWVSVLAKHLAANPTIGIIFSGRTIELEGIEEVVGPLFNTLPFQARLSTENGTSGTTWASLIRQCHDFNTAVLAFPHVPLRDIQKWCSRGQAMFNTLFSFHRSDAAVAVEQELWTTVDSEPSADYPLALEATLSSDDCMRLLLVAQSAAYSQDKLSDCMDGLQWAFDAMAENADQIITPNEQGPIGNGHGNDARNGLDDLVDDTPQTFAWTEEASLLRDEVAKLANIVPETVTEATPLFGLGLDSIDVIKLSARLKRHGIRIKTSELMKAQSIAAALQLLKRRGDDAQHNGPTTSLSVGSEARSRLREYLAGLGELGDGDIALPATPLQESMIAGMIESDFRLYFNHDIREIAPSVNIGRLKAAWNTVIAGSPILRTIFLPVDSPDFEFTYCQVIRRESSPRISDVGLDFRDQLAMVCDAATQRALEGAGRSNLLQITFASIGEQKFLVLSIAHALYDGWSLGLLHQDVQRAYEGSYSPGDMEDYVSQLDTLLFRGHQDASSFWSGFLRDSNPTLFPWSQETPEQEGTAHHVELASSLPSTEIASFCRSQAVTLQTLGQSCWAALLAARTGALDVIFGVVLSGRDSEALEDLVFPTMNTVAIRSVLHGTVSSWVRYMQDNVASILPHQHFPLREAQKLAQAKGPLFNTLFIHQREVDSPSRREWEQLLKSVDGSSAVEYPVCVEMASSSGGQLTWRAAINATCGTHDDSVRLLKELDSVLAYLVRSPDAEVLVFGNAEVSICGLGPTALGVKDDTSTTTPSGPSTGESDVSWSPIEKKIRDVLSEVSGVPVASILRRHNIYHLGLDSISAIKAGSLLRKKGIDVGFRDVLKSRSIADMAQIVSATGSEAPLSSNESDCPNPNPAAWDADIDVASAFSDAGVNESVVQEVLPATPMQVHMLSVWQNTNGEVFYPLFTFILRGRVDKAAITTAWEALVAETPILRTVFISTGSRLIPILQAIIQPSVVHQGWSSASPGIWGSDTAPGGLVQPYHHFHAEECGPETWKIQLRIHHALYDAVSLMTLMDRFSALCTTTEQPANPESDWREAVRECASEKRRASRKKFWTQCLARVVPTPLSSFGQEQKEYEGSSSRTRVVRKAALNALEVSKLKGRCKFQGISLQSLFFAAYAEVLASSAQGVRPERVMFGVYFASHDSWWPRVKNSRTSYPQLRLVPLRVVLEDGYSLLDVARMILSDIHVFSLAKQAEVGAWEIMDWTGLKVDSFVNFLSLPARDEDDADGVKVELEPLMVADGEAGSQEGREASEEYRIPRELANNAVRDAYADQTDIEVSVKGDEMTIGVFGPGWLGVDGGTRIIDRIVEVLKGVPAVRD</sequence>
<dbReference type="GO" id="GO:0031177">
    <property type="term" value="F:phosphopantetheine binding"/>
    <property type="evidence" value="ECO:0007669"/>
    <property type="project" value="InterPro"/>
</dbReference>
<evidence type="ECO:0000313" key="9">
    <source>
        <dbReference type="Proteomes" id="UP001302812"/>
    </source>
</evidence>
<dbReference type="Gene3D" id="3.30.300.30">
    <property type="match status" value="3"/>
</dbReference>
<dbReference type="NCBIfam" id="NF003417">
    <property type="entry name" value="PRK04813.1"/>
    <property type="match status" value="3"/>
</dbReference>
<comment type="similarity">
    <text evidence="5">Belongs to the NRP synthetase family.</text>
</comment>
<dbReference type="InterPro" id="IPR045851">
    <property type="entry name" value="AMP-bd_C_sf"/>
</dbReference>
<keyword evidence="3" id="KW-0597">Phosphoprotein</keyword>
<evidence type="ECO:0000256" key="1">
    <source>
        <dbReference type="ARBA" id="ARBA00004924"/>
    </source>
</evidence>
<dbReference type="Gene3D" id="3.40.50.12780">
    <property type="entry name" value="N-terminal domain of ligase-like"/>
    <property type="match status" value="3"/>
</dbReference>
<dbReference type="PROSITE" id="PS00455">
    <property type="entry name" value="AMP_BINDING"/>
    <property type="match status" value="2"/>
</dbReference>
<comment type="pathway">
    <text evidence="1">Siderophore biosynthesis.</text>
</comment>
<dbReference type="Pfam" id="PF00501">
    <property type="entry name" value="AMP-binding"/>
    <property type="match status" value="3"/>
</dbReference>
<dbReference type="PANTHER" id="PTHR45527:SF1">
    <property type="entry name" value="FATTY ACID SYNTHASE"/>
    <property type="match status" value="1"/>
</dbReference>
<dbReference type="Gene3D" id="3.30.559.10">
    <property type="entry name" value="Chloramphenicol acetyltransferase-like domain"/>
    <property type="match status" value="6"/>
</dbReference>
<reference evidence="8" key="1">
    <citation type="journal article" date="2023" name="Mol. Phylogenet. Evol.">
        <title>Genome-scale phylogeny and comparative genomics of the fungal order Sordariales.</title>
        <authorList>
            <person name="Hensen N."/>
            <person name="Bonometti L."/>
            <person name="Westerberg I."/>
            <person name="Brannstrom I.O."/>
            <person name="Guillou S."/>
            <person name="Cros-Aarteil S."/>
            <person name="Calhoun S."/>
            <person name="Haridas S."/>
            <person name="Kuo A."/>
            <person name="Mondo S."/>
            <person name="Pangilinan J."/>
            <person name="Riley R."/>
            <person name="LaButti K."/>
            <person name="Andreopoulos B."/>
            <person name="Lipzen A."/>
            <person name="Chen C."/>
            <person name="Yan M."/>
            <person name="Daum C."/>
            <person name="Ng V."/>
            <person name="Clum A."/>
            <person name="Steindorff A."/>
            <person name="Ohm R.A."/>
            <person name="Martin F."/>
            <person name="Silar P."/>
            <person name="Natvig D.O."/>
            <person name="Lalanne C."/>
            <person name="Gautier V."/>
            <person name="Ament-Velasquez S.L."/>
            <person name="Kruys A."/>
            <person name="Hutchinson M.I."/>
            <person name="Powell A.J."/>
            <person name="Barry K."/>
            <person name="Miller A.N."/>
            <person name="Grigoriev I.V."/>
            <person name="Debuchy R."/>
            <person name="Gladieux P."/>
            <person name="Hiltunen Thoren M."/>
            <person name="Johannesson H."/>
        </authorList>
    </citation>
    <scope>NUCLEOTIDE SEQUENCE</scope>
    <source>
        <strain evidence="8">CBS 508.74</strain>
    </source>
</reference>
<feature type="domain" description="Carrier" evidence="7">
    <location>
        <begin position="2152"/>
        <end position="2228"/>
    </location>
</feature>
<keyword evidence="2" id="KW-0596">Phosphopantetheine</keyword>
<proteinExistence type="inferred from homology"/>
<dbReference type="RefSeq" id="XP_064666393.1">
    <property type="nucleotide sequence ID" value="XM_064818129.1"/>
</dbReference>
<dbReference type="NCBIfam" id="TIGR01733">
    <property type="entry name" value="AA-adenyl-dom"/>
    <property type="match status" value="3"/>
</dbReference>
<dbReference type="GO" id="GO:0043041">
    <property type="term" value="P:amino acid activation for nonribosomal peptide biosynthetic process"/>
    <property type="evidence" value="ECO:0007669"/>
    <property type="project" value="TreeGrafter"/>
</dbReference>
<accession>A0AAN6T8M0</accession>
<dbReference type="Pfam" id="PF00550">
    <property type="entry name" value="PP-binding"/>
    <property type="match status" value="6"/>
</dbReference>
<dbReference type="Pfam" id="PF00668">
    <property type="entry name" value="Condensation"/>
    <property type="match status" value="6"/>
</dbReference>
<feature type="domain" description="Carrier" evidence="7">
    <location>
        <begin position="3228"/>
        <end position="3305"/>
    </location>
</feature>
<dbReference type="GO" id="GO:0031169">
    <property type="term" value="P:ferrichrome biosynthetic process"/>
    <property type="evidence" value="ECO:0007669"/>
    <property type="project" value="UniProtKB-ARBA"/>
</dbReference>
<evidence type="ECO:0000256" key="2">
    <source>
        <dbReference type="ARBA" id="ARBA00022450"/>
    </source>
</evidence>
<feature type="domain" description="Carrier" evidence="7">
    <location>
        <begin position="4355"/>
        <end position="4428"/>
    </location>
</feature>
<dbReference type="SMART" id="SM00823">
    <property type="entry name" value="PKS_PP"/>
    <property type="match status" value="5"/>
</dbReference>
<dbReference type="InterPro" id="IPR036736">
    <property type="entry name" value="ACP-like_sf"/>
</dbReference>
<evidence type="ECO:0000259" key="7">
    <source>
        <dbReference type="PROSITE" id="PS50075"/>
    </source>
</evidence>
<evidence type="ECO:0000256" key="5">
    <source>
        <dbReference type="ARBA" id="ARBA00029454"/>
    </source>
</evidence>
<dbReference type="SUPFAM" id="SSF56801">
    <property type="entry name" value="Acetyl-CoA synthetase-like"/>
    <property type="match status" value="3"/>
</dbReference>
<dbReference type="GO" id="GO:0010106">
    <property type="term" value="P:cellular response to iron ion starvation"/>
    <property type="evidence" value="ECO:0007669"/>
    <property type="project" value="UniProtKB-ARBA"/>
</dbReference>
<dbReference type="FunFam" id="3.30.300.30:FF:000033">
    <property type="entry name" value="Nonribosomal siderophore peptide synthase SidC"/>
    <property type="match status" value="1"/>
</dbReference>
<dbReference type="FunFam" id="3.40.50.12780:FF:000024">
    <property type="entry name" value="Nonribosomal siderophore peptide synthase SidC"/>
    <property type="match status" value="2"/>
</dbReference>
<keyword evidence="4" id="KW-0436">Ligase</keyword>
<dbReference type="GO" id="GO:0005737">
    <property type="term" value="C:cytoplasm"/>
    <property type="evidence" value="ECO:0007669"/>
    <property type="project" value="TreeGrafter"/>
</dbReference>
<dbReference type="Gene3D" id="3.30.559.30">
    <property type="entry name" value="Nonribosomal peptide synthetase, condensation domain"/>
    <property type="match status" value="6"/>
</dbReference>
<evidence type="ECO:0000256" key="3">
    <source>
        <dbReference type="ARBA" id="ARBA00022553"/>
    </source>
</evidence>
<dbReference type="InterPro" id="IPR000873">
    <property type="entry name" value="AMP-dep_synth/lig_dom"/>
</dbReference>
<dbReference type="EMBL" id="MU853360">
    <property type="protein sequence ID" value="KAK4108823.1"/>
    <property type="molecule type" value="Genomic_DNA"/>
</dbReference>
<dbReference type="Gene3D" id="1.10.1200.10">
    <property type="entry name" value="ACP-like"/>
    <property type="match status" value="6"/>
</dbReference>
<organism evidence="8 9">
    <name type="scientific">Canariomyces notabilis</name>
    <dbReference type="NCBI Taxonomy" id="2074819"/>
    <lineage>
        <taxon>Eukaryota</taxon>
        <taxon>Fungi</taxon>
        <taxon>Dikarya</taxon>
        <taxon>Ascomycota</taxon>
        <taxon>Pezizomycotina</taxon>
        <taxon>Sordariomycetes</taxon>
        <taxon>Sordariomycetidae</taxon>
        <taxon>Sordariales</taxon>
        <taxon>Chaetomiaceae</taxon>
        <taxon>Canariomyces</taxon>
    </lineage>
</organism>
<dbReference type="InterPro" id="IPR023213">
    <property type="entry name" value="CAT-like_dom_sf"/>
</dbReference>
<feature type="domain" description="Carrier" evidence="7">
    <location>
        <begin position="3790"/>
        <end position="3866"/>
    </location>
</feature>
<dbReference type="InterPro" id="IPR009081">
    <property type="entry name" value="PP-bd_ACP"/>
</dbReference>
<dbReference type="PANTHER" id="PTHR45527">
    <property type="entry name" value="NONRIBOSOMAL PEPTIDE SYNTHETASE"/>
    <property type="match status" value="1"/>
</dbReference>
<dbReference type="GeneID" id="89942254"/>
<evidence type="ECO:0000256" key="4">
    <source>
        <dbReference type="ARBA" id="ARBA00022598"/>
    </source>
</evidence>
<dbReference type="InterPro" id="IPR006162">
    <property type="entry name" value="Ppantetheine_attach_site"/>
</dbReference>
<feature type="domain" description="Carrier" evidence="7">
    <location>
        <begin position="1602"/>
        <end position="1679"/>
    </location>
</feature>
<dbReference type="SUPFAM" id="SSF47336">
    <property type="entry name" value="ACP-like"/>
    <property type="match status" value="6"/>
</dbReference>
<dbReference type="GO" id="GO:0016874">
    <property type="term" value="F:ligase activity"/>
    <property type="evidence" value="ECO:0007669"/>
    <property type="project" value="UniProtKB-KW"/>
</dbReference>
<dbReference type="InterPro" id="IPR042099">
    <property type="entry name" value="ANL_N_sf"/>
</dbReference>
<evidence type="ECO:0000313" key="8">
    <source>
        <dbReference type="EMBL" id="KAK4108823.1"/>
    </source>
</evidence>